<dbReference type="Proteomes" id="UP001432062">
    <property type="component" value="Chromosome"/>
</dbReference>
<dbReference type="EMBL" id="CP109441">
    <property type="protein sequence ID" value="WUV46111.1"/>
    <property type="molecule type" value="Genomic_DNA"/>
</dbReference>
<protein>
    <submittedName>
        <fullName evidence="1">Uncharacterized protein</fullName>
    </submittedName>
</protein>
<keyword evidence="2" id="KW-1185">Reference proteome</keyword>
<evidence type="ECO:0000313" key="1">
    <source>
        <dbReference type="EMBL" id="WUV46111.1"/>
    </source>
</evidence>
<sequence>MFLIGMAAGKRKLFTEREPLRRWAPRVFIGGSAVGLPVSAVTFSLV</sequence>
<evidence type="ECO:0000313" key="2">
    <source>
        <dbReference type="Proteomes" id="UP001432062"/>
    </source>
</evidence>
<organism evidence="1 2">
    <name type="scientific">Nocardia vinacea</name>
    <dbReference type="NCBI Taxonomy" id="96468"/>
    <lineage>
        <taxon>Bacteria</taxon>
        <taxon>Bacillati</taxon>
        <taxon>Actinomycetota</taxon>
        <taxon>Actinomycetes</taxon>
        <taxon>Mycobacteriales</taxon>
        <taxon>Nocardiaceae</taxon>
        <taxon>Nocardia</taxon>
    </lineage>
</organism>
<accession>A0ABZ1YSW9</accession>
<gene>
    <name evidence="1" type="ORF">OG563_44795</name>
</gene>
<dbReference type="RefSeq" id="WP_327099366.1">
    <property type="nucleotide sequence ID" value="NZ_CP109149.1"/>
</dbReference>
<proteinExistence type="predicted"/>
<name>A0ABZ1YSW9_9NOCA</name>
<reference evidence="1" key="1">
    <citation type="submission" date="2022-10" db="EMBL/GenBank/DDBJ databases">
        <title>The complete genomes of actinobacterial strains from the NBC collection.</title>
        <authorList>
            <person name="Joergensen T.S."/>
            <person name="Alvarez Arevalo M."/>
            <person name="Sterndorff E.B."/>
            <person name="Faurdal D."/>
            <person name="Vuksanovic O."/>
            <person name="Mourched A.-S."/>
            <person name="Charusanti P."/>
            <person name="Shaw S."/>
            <person name="Blin K."/>
            <person name="Weber T."/>
        </authorList>
    </citation>
    <scope>NUCLEOTIDE SEQUENCE</scope>
    <source>
        <strain evidence="1">NBC_01482</strain>
    </source>
</reference>